<feature type="region of interest" description="Disordered" evidence="1">
    <location>
        <begin position="89"/>
        <end position="109"/>
    </location>
</feature>
<gene>
    <name evidence="3" type="ORF">HNP84_001945</name>
</gene>
<name>A0A840NZQ1_9ACTN</name>
<dbReference type="AlphaFoldDB" id="A0A840NZQ1"/>
<keyword evidence="2" id="KW-0472">Membrane</keyword>
<keyword evidence="4" id="KW-1185">Reference proteome</keyword>
<organism evidence="3 4">
    <name type="scientific">Thermocatellispora tengchongensis</name>
    <dbReference type="NCBI Taxonomy" id="1073253"/>
    <lineage>
        <taxon>Bacteria</taxon>
        <taxon>Bacillati</taxon>
        <taxon>Actinomycetota</taxon>
        <taxon>Actinomycetes</taxon>
        <taxon>Streptosporangiales</taxon>
        <taxon>Streptosporangiaceae</taxon>
        <taxon>Thermocatellispora</taxon>
    </lineage>
</organism>
<keyword evidence="2" id="KW-0812">Transmembrane</keyword>
<accession>A0A840NZQ1</accession>
<comment type="caution">
    <text evidence="3">The sequence shown here is derived from an EMBL/GenBank/DDBJ whole genome shotgun (WGS) entry which is preliminary data.</text>
</comment>
<keyword evidence="2" id="KW-1133">Transmembrane helix</keyword>
<proteinExistence type="predicted"/>
<reference evidence="3 4" key="1">
    <citation type="submission" date="2020-08" db="EMBL/GenBank/DDBJ databases">
        <title>Genomic Encyclopedia of Type Strains, Phase IV (KMG-IV): sequencing the most valuable type-strain genomes for metagenomic binning, comparative biology and taxonomic classification.</title>
        <authorList>
            <person name="Goeker M."/>
        </authorList>
    </citation>
    <scope>NUCLEOTIDE SEQUENCE [LARGE SCALE GENOMIC DNA]</scope>
    <source>
        <strain evidence="3 4">DSM 45615</strain>
    </source>
</reference>
<evidence type="ECO:0000256" key="1">
    <source>
        <dbReference type="SAM" id="MobiDB-lite"/>
    </source>
</evidence>
<evidence type="ECO:0000256" key="2">
    <source>
        <dbReference type="SAM" id="Phobius"/>
    </source>
</evidence>
<evidence type="ECO:0000313" key="3">
    <source>
        <dbReference type="EMBL" id="MBB5132229.1"/>
    </source>
</evidence>
<feature type="transmembrane region" description="Helical" evidence="2">
    <location>
        <begin position="66"/>
        <end position="92"/>
    </location>
</feature>
<sequence>MFTVRAAAKAVDSAVIEDPVKGDDPTPLGLADPATADRAKPASVPVPAAVTRGPRRAMAARRVTRAFARAAVAGAGAGLALAALTAPAAMAASPGDGTPPSPLSGLSGEPGGTLVQAVVDHVLINVLNS</sequence>
<protein>
    <submittedName>
        <fullName evidence="3">Uncharacterized protein</fullName>
    </submittedName>
</protein>
<feature type="region of interest" description="Disordered" evidence="1">
    <location>
        <begin position="18"/>
        <end position="43"/>
    </location>
</feature>
<dbReference type="EMBL" id="JACHGN010000004">
    <property type="protein sequence ID" value="MBB5132229.1"/>
    <property type="molecule type" value="Genomic_DNA"/>
</dbReference>
<dbReference type="RefSeq" id="WP_185049083.1">
    <property type="nucleotide sequence ID" value="NZ_BAABIX010000048.1"/>
</dbReference>
<dbReference type="Proteomes" id="UP000578449">
    <property type="component" value="Unassembled WGS sequence"/>
</dbReference>
<evidence type="ECO:0000313" key="4">
    <source>
        <dbReference type="Proteomes" id="UP000578449"/>
    </source>
</evidence>